<accession>A0A482TAA1</accession>
<dbReference type="OMA" id="YHFCCSS"/>
<dbReference type="Pfam" id="PF24273">
    <property type="entry name" value="TRASH_HVO_1752_C"/>
    <property type="match status" value="1"/>
</dbReference>
<dbReference type="RefSeq" id="WP_006055393.1">
    <property type="nucleotide sequence ID" value="NZ_RZHH01000002.1"/>
</dbReference>
<proteinExistence type="predicted"/>
<dbReference type="SMART" id="SM00418">
    <property type="entry name" value="HTH_ARSR"/>
    <property type="match status" value="1"/>
</dbReference>
<dbReference type="InterPro" id="IPR050684">
    <property type="entry name" value="HTH-Siroheme_Decarb"/>
</dbReference>
<dbReference type="InterPro" id="IPR056526">
    <property type="entry name" value="TRASH_HVO_1752"/>
</dbReference>
<evidence type="ECO:0000313" key="6">
    <source>
        <dbReference type="Proteomes" id="UP000294028"/>
    </source>
</evidence>
<evidence type="ECO:0000313" key="5">
    <source>
        <dbReference type="EMBL" id="RYJ13787.1"/>
    </source>
</evidence>
<evidence type="ECO:0000256" key="2">
    <source>
        <dbReference type="ARBA" id="ARBA00023125"/>
    </source>
</evidence>
<dbReference type="Proteomes" id="UP000294028">
    <property type="component" value="Unassembled WGS sequence"/>
</dbReference>
<dbReference type="AlphaFoldDB" id="A0A482TAA1"/>
<name>A0A482TAA1_9EURY</name>
<dbReference type="InterPro" id="IPR036388">
    <property type="entry name" value="WH-like_DNA-bd_sf"/>
</dbReference>
<dbReference type="GO" id="GO:0043565">
    <property type="term" value="F:sequence-specific DNA binding"/>
    <property type="evidence" value="ECO:0007669"/>
    <property type="project" value="InterPro"/>
</dbReference>
<evidence type="ECO:0000259" key="4">
    <source>
        <dbReference type="PROSITE" id="PS50956"/>
    </source>
</evidence>
<dbReference type="Gene3D" id="1.10.10.10">
    <property type="entry name" value="Winged helix-like DNA-binding domain superfamily/Winged helix DNA-binding domain"/>
    <property type="match status" value="1"/>
</dbReference>
<reference evidence="5 6" key="1">
    <citation type="submission" date="2018-12" db="EMBL/GenBank/DDBJ databases">
        <title>Genome analysis provides insights into bioremediation potentialities of Halogeometricum borinquense strain N11.</title>
        <authorList>
            <person name="Najjari A."/>
            <person name="Youssef N."/>
            <person name="Fhoula I."/>
            <person name="Ben Dhia O."/>
            <person name="Mahjoubi M."/>
            <person name="Ouzari H.I."/>
            <person name="Cherif A."/>
        </authorList>
    </citation>
    <scope>NUCLEOTIDE SEQUENCE [LARGE SCALE GENOMIC DNA]</scope>
    <source>
        <strain evidence="5 6">N11</strain>
    </source>
</reference>
<evidence type="ECO:0000256" key="1">
    <source>
        <dbReference type="ARBA" id="ARBA00023015"/>
    </source>
</evidence>
<dbReference type="PANTHER" id="PTHR43413:SF4">
    <property type="entry name" value="HTH-TYPE TRANSCRIPTIONAL REGULATOR LYSM"/>
    <property type="match status" value="1"/>
</dbReference>
<dbReference type="EMBL" id="RZHH01000002">
    <property type="protein sequence ID" value="RYJ13787.1"/>
    <property type="molecule type" value="Genomic_DNA"/>
</dbReference>
<dbReference type="SUPFAM" id="SSF46785">
    <property type="entry name" value="Winged helix' DNA-binding domain"/>
    <property type="match status" value="1"/>
</dbReference>
<dbReference type="InterPro" id="IPR011991">
    <property type="entry name" value="ArsR-like_HTH"/>
</dbReference>
<dbReference type="SMART" id="SM00344">
    <property type="entry name" value="HTH_ASNC"/>
    <property type="match status" value="1"/>
</dbReference>
<dbReference type="InterPro" id="IPR036390">
    <property type="entry name" value="WH_DNA-bd_sf"/>
</dbReference>
<evidence type="ECO:0000256" key="3">
    <source>
        <dbReference type="ARBA" id="ARBA00023163"/>
    </source>
</evidence>
<protein>
    <submittedName>
        <fullName evidence="5">AsnC family transcriptional regulator</fullName>
    </submittedName>
</protein>
<organism evidence="5 6">
    <name type="scientific">Halogeometricum borinquense</name>
    <dbReference type="NCBI Taxonomy" id="60847"/>
    <lineage>
        <taxon>Archaea</taxon>
        <taxon>Methanobacteriati</taxon>
        <taxon>Methanobacteriota</taxon>
        <taxon>Stenosarchaea group</taxon>
        <taxon>Halobacteria</taxon>
        <taxon>Halobacteriales</taxon>
        <taxon>Haloferacaceae</taxon>
        <taxon>Halogeometricum</taxon>
    </lineage>
</organism>
<comment type="caution">
    <text evidence="5">The sequence shown here is derived from an EMBL/GenBank/DDBJ whole genome shotgun (WGS) entry which is preliminary data.</text>
</comment>
<dbReference type="PANTHER" id="PTHR43413">
    <property type="entry name" value="TRANSCRIPTIONAL REGULATOR, ASNC FAMILY"/>
    <property type="match status" value="1"/>
</dbReference>
<dbReference type="InterPro" id="IPR000485">
    <property type="entry name" value="AsnC-type_HTH_dom"/>
</dbReference>
<feature type="domain" description="HTH asnC-type" evidence="4">
    <location>
        <begin position="4"/>
        <end position="67"/>
    </location>
</feature>
<dbReference type="PRINTS" id="PR00033">
    <property type="entry name" value="HTHASNC"/>
</dbReference>
<dbReference type="InterPro" id="IPR011017">
    <property type="entry name" value="TRASH_dom"/>
</dbReference>
<dbReference type="GO" id="GO:0003700">
    <property type="term" value="F:DNA-binding transcription factor activity"/>
    <property type="evidence" value="ECO:0007669"/>
    <property type="project" value="InterPro"/>
</dbReference>
<keyword evidence="2" id="KW-0238">DNA-binding</keyword>
<dbReference type="PROSITE" id="PS50956">
    <property type="entry name" value="HTH_ASNC_2"/>
    <property type="match status" value="1"/>
</dbReference>
<sequence length="197" mass="21995">MRELDETDLQILELLTEDARRPFSDIAEQVDLSPPAVSDRVDKLRESGVIRRFTLDLDRSQLRAGVPVLVRLDLPSTEVAAVTDNLRESEGVEHVFVTVEGDVVFSARFRSDAVREGIDEVVDLKRVTDYDVTIVSEMEWVPSVGGTEFALTCAECGNTVTSEGESDRIGGNQYHFCCPSCAARFREQYERFSADAE</sequence>
<dbReference type="InterPro" id="IPR019888">
    <property type="entry name" value="Tscrpt_reg_AsnC-like"/>
</dbReference>
<keyword evidence="1" id="KW-0805">Transcription regulation</keyword>
<gene>
    <name evidence="5" type="ORF">ELS19_07285</name>
</gene>
<dbReference type="GeneID" id="9992255"/>
<keyword evidence="3" id="KW-0804">Transcription</keyword>
<dbReference type="InterPro" id="IPR001845">
    <property type="entry name" value="HTH_ArsR_DNA-bd_dom"/>
</dbReference>
<dbReference type="Pfam" id="PF13404">
    <property type="entry name" value="HTH_AsnC-type"/>
    <property type="match status" value="1"/>
</dbReference>
<dbReference type="CDD" id="cd00090">
    <property type="entry name" value="HTH_ARSR"/>
    <property type="match status" value="1"/>
</dbReference>
<dbReference type="SMART" id="SM00746">
    <property type="entry name" value="TRASH"/>
    <property type="match status" value="1"/>
</dbReference>